<evidence type="ECO:0000313" key="2">
    <source>
        <dbReference type="Proteomes" id="UP001314169"/>
    </source>
</evidence>
<name>A0ABP0AJ03_PIPNA</name>
<gene>
    <name evidence="1" type="ORF">MPIPNATIZW_LOCUS18805</name>
</gene>
<accession>A0ABP0AJ03</accession>
<sequence length="107" mass="11679">MCRPTQIMTLAPPIATPVLTLIPTISLPVMKRSSGLLRFLKWQFGLEIDAIAFSSPVTKVTLYTNCSFVRRYICTGLCFHFSDWGWLSAPPPKSGLAGSSCNPGSIT</sequence>
<proteinExistence type="predicted"/>
<reference evidence="1" key="1">
    <citation type="submission" date="2023-12" db="EMBL/GenBank/DDBJ databases">
        <authorList>
            <person name="Brown T."/>
        </authorList>
    </citation>
    <scope>NUCLEOTIDE SEQUENCE</scope>
</reference>
<protein>
    <submittedName>
        <fullName evidence="1">Uncharacterized protein</fullName>
    </submittedName>
</protein>
<dbReference type="Proteomes" id="UP001314169">
    <property type="component" value="Chromosome X"/>
</dbReference>
<organism evidence="1 2">
    <name type="scientific">Pipistrellus nathusii</name>
    <name type="common">Nathusius' pipistrelle</name>
    <dbReference type="NCBI Taxonomy" id="59473"/>
    <lineage>
        <taxon>Eukaryota</taxon>
        <taxon>Metazoa</taxon>
        <taxon>Chordata</taxon>
        <taxon>Craniata</taxon>
        <taxon>Vertebrata</taxon>
        <taxon>Euteleostomi</taxon>
        <taxon>Mammalia</taxon>
        <taxon>Eutheria</taxon>
        <taxon>Laurasiatheria</taxon>
        <taxon>Chiroptera</taxon>
        <taxon>Yangochiroptera</taxon>
        <taxon>Vespertilionidae</taxon>
        <taxon>Pipistrellus</taxon>
    </lineage>
</organism>
<keyword evidence="2" id="KW-1185">Reference proteome</keyword>
<evidence type="ECO:0000313" key="1">
    <source>
        <dbReference type="EMBL" id="CAK6450499.1"/>
    </source>
</evidence>
<dbReference type="EMBL" id="OY882879">
    <property type="protein sequence ID" value="CAK6450499.1"/>
    <property type="molecule type" value="Genomic_DNA"/>
</dbReference>